<reference evidence="10 11" key="2">
    <citation type="submission" date="2008-10" db="EMBL/GenBank/DDBJ databases">
        <title>Draft genome sequence of Clostridium hiranonis (DSM 13275).</title>
        <authorList>
            <person name="Sudarsanam P."/>
            <person name="Ley R."/>
            <person name="Guruge J."/>
            <person name="Turnbaugh P.J."/>
            <person name="Mahowald M."/>
            <person name="Liep D."/>
            <person name="Gordon J."/>
        </authorList>
    </citation>
    <scope>NUCLEOTIDE SEQUENCE [LARGE SCALE GENOMIC DNA]</scope>
    <source>
        <strain evidence="10 11">DSM 13275</strain>
    </source>
</reference>
<dbReference type="OrthoDB" id="9785113at2"/>
<dbReference type="Proteomes" id="UP000003178">
    <property type="component" value="Unassembled WGS sequence"/>
</dbReference>
<keyword evidence="5 8" id="KW-0812">Transmembrane</keyword>
<feature type="transmembrane region" description="Helical" evidence="8">
    <location>
        <begin position="100"/>
        <end position="124"/>
    </location>
</feature>
<keyword evidence="7 8" id="KW-0472">Membrane</keyword>
<feature type="transmembrane region" description="Helical" evidence="8">
    <location>
        <begin position="182"/>
        <end position="203"/>
    </location>
</feature>
<dbReference type="EMBL" id="ABWP01000029">
    <property type="protein sequence ID" value="EEA85637.1"/>
    <property type="molecule type" value="Genomic_DNA"/>
</dbReference>
<evidence type="ECO:0000256" key="2">
    <source>
        <dbReference type="ARBA" id="ARBA00007069"/>
    </source>
</evidence>
<dbReference type="eggNOG" id="COG0581">
    <property type="taxonomic scope" value="Bacteria"/>
</dbReference>
<gene>
    <name evidence="10" type="primary">pstA</name>
    <name evidence="10" type="ORF">CLOHIR_00743</name>
</gene>
<protein>
    <recommendedName>
        <fullName evidence="8">Phosphate transport system permease protein PstA</fullName>
    </recommendedName>
</protein>
<dbReference type="SUPFAM" id="SSF161098">
    <property type="entry name" value="MetI-like"/>
    <property type="match status" value="1"/>
</dbReference>
<dbReference type="CDD" id="cd06261">
    <property type="entry name" value="TM_PBP2"/>
    <property type="match status" value="1"/>
</dbReference>
<keyword evidence="4 8" id="KW-1003">Cell membrane</keyword>
<dbReference type="PANTHER" id="PTHR43470">
    <property type="entry name" value="PHOSPHATE TRANSPORT SYSTEM PERMEASE PROTEIN PSTA-RELATED"/>
    <property type="match status" value="1"/>
</dbReference>
<dbReference type="Pfam" id="PF00528">
    <property type="entry name" value="BPD_transp_1"/>
    <property type="match status" value="1"/>
</dbReference>
<proteinExistence type="inferred from homology"/>
<dbReference type="GO" id="GO:0035435">
    <property type="term" value="P:phosphate ion transmembrane transport"/>
    <property type="evidence" value="ECO:0007669"/>
    <property type="project" value="InterPro"/>
</dbReference>
<dbReference type="NCBIfam" id="TIGR00974">
    <property type="entry name" value="3a0107s02c"/>
    <property type="match status" value="1"/>
</dbReference>
<dbReference type="Gene3D" id="1.10.3720.10">
    <property type="entry name" value="MetI-like"/>
    <property type="match status" value="1"/>
</dbReference>
<evidence type="ECO:0000256" key="5">
    <source>
        <dbReference type="ARBA" id="ARBA00022692"/>
    </source>
</evidence>
<reference evidence="10 11" key="1">
    <citation type="submission" date="2008-09" db="EMBL/GenBank/DDBJ databases">
        <authorList>
            <person name="Fulton L."/>
            <person name="Clifton S."/>
            <person name="Fulton B."/>
            <person name="Xu J."/>
            <person name="Minx P."/>
            <person name="Pepin K.H."/>
            <person name="Johnson M."/>
            <person name="Thiruvilangam P."/>
            <person name="Bhonagiri V."/>
            <person name="Nash W.E."/>
            <person name="Mardis E.R."/>
            <person name="Wilson R.K."/>
        </authorList>
    </citation>
    <scope>NUCLEOTIDE SEQUENCE [LARGE SCALE GENOMIC DNA]</scope>
    <source>
        <strain evidence="10 11">DSM 13275</strain>
    </source>
</reference>
<feature type="transmembrane region" description="Helical" evidence="8">
    <location>
        <begin position="244"/>
        <end position="265"/>
    </location>
</feature>
<keyword evidence="11" id="KW-1185">Reference proteome</keyword>
<evidence type="ECO:0000259" key="9">
    <source>
        <dbReference type="PROSITE" id="PS50928"/>
    </source>
</evidence>
<sequence>MNGARKRKDNILNGLIYGSAFITVAMLFVIVGYIFYKGFGNINFNFIFSDYQASGDGGVYPMILATVYTVVIAILVSAPVGILAAIYLQEYAKQGRLVSAIRFCTESLAGIPSIIYGLFGGIFFVTFMKMGYSLLSGSLTVAIIILPVIIRTTEEALKTVPQSYREASFALGATKLQTLYKVIVPSAMPGIISGVILSIGRVVGESAAILLTAGTVAKMPAGIMSSARTLTVHSYLLTKETGDIATASSIGIILIVIVLALNTLAKFAGKKLSKAKY</sequence>
<evidence type="ECO:0000256" key="8">
    <source>
        <dbReference type="RuleBase" id="RU363043"/>
    </source>
</evidence>
<dbReference type="HOGENOM" id="CLU_033621_2_2_9"/>
<dbReference type="AlphaFoldDB" id="B6FXZ2"/>
<comment type="subcellular location">
    <subcellularLocation>
        <location evidence="1 8">Cell membrane</location>
        <topology evidence="1 8">Multi-pass membrane protein</topology>
    </subcellularLocation>
</comment>
<evidence type="ECO:0000256" key="3">
    <source>
        <dbReference type="ARBA" id="ARBA00022448"/>
    </source>
</evidence>
<dbReference type="STRING" id="500633.CLOHIR_00743"/>
<dbReference type="InterPro" id="IPR005672">
    <property type="entry name" value="Phosphate_PstA"/>
</dbReference>
<dbReference type="PANTHER" id="PTHR43470:SF3">
    <property type="entry name" value="PHOSPHATE TRANSPORT SYSTEM PERMEASE PROTEIN PSTA-RELATED"/>
    <property type="match status" value="1"/>
</dbReference>
<comment type="similarity">
    <text evidence="2 8">Belongs to the binding-protein-dependent transport system permease family. CysTW subfamily.</text>
</comment>
<evidence type="ECO:0000256" key="1">
    <source>
        <dbReference type="ARBA" id="ARBA00004651"/>
    </source>
</evidence>
<evidence type="ECO:0000313" key="10">
    <source>
        <dbReference type="EMBL" id="EEA85637.1"/>
    </source>
</evidence>
<accession>B6FXZ2</accession>
<keyword evidence="3" id="KW-0813">Transport</keyword>
<dbReference type="RefSeq" id="WP_006439655.1">
    <property type="nucleotide sequence ID" value="NZ_DS995356.1"/>
</dbReference>
<dbReference type="InterPro" id="IPR000515">
    <property type="entry name" value="MetI-like"/>
</dbReference>
<comment type="caution">
    <text evidence="10">The sequence shown here is derived from an EMBL/GenBank/DDBJ whole genome shotgun (WGS) entry which is preliminary data.</text>
</comment>
<dbReference type="GO" id="GO:0005886">
    <property type="term" value="C:plasma membrane"/>
    <property type="evidence" value="ECO:0007669"/>
    <property type="project" value="UniProtKB-SubCell"/>
</dbReference>
<evidence type="ECO:0000256" key="4">
    <source>
        <dbReference type="ARBA" id="ARBA00022475"/>
    </source>
</evidence>
<evidence type="ECO:0000256" key="6">
    <source>
        <dbReference type="ARBA" id="ARBA00022989"/>
    </source>
</evidence>
<feature type="transmembrane region" description="Helical" evidence="8">
    <location>
        <begin position="130"/>
        <end position="150"/>
    </location>
</feature>
<feature type="domain" description="ABC transmembrane type-1" evidence="9">
    <location>
        <begin position="63"/>
        <end position="265"/>
    </location>
</feature>
<name>B6FXZ2_PEPHT</name>
<evidence type="ECO:0000256" key="7">
    <source>
        <dbReference type="ARBA" id="ARBA00023136"/>
    </source>
</evidence>
<dbReference type="PROSITE" id="PS50928">
    <property type="entry name" value="ABC_TM1"/>
    <property type="match status" value="1"/>
</dbReference>
<feature type="transmembrane region" description="Helical" evidence="8">
    <location>
        <begin position="59"/>
        <end position="88"/>
    </location>
</feature>
<dbReference type="GO" id="GO:0005315">
    <property type="term" value="F:phosphate transmembrane transporter activity"/>
    <property type="evidence" value="ECO:0007669"/>
    <property type="project" value="InterPro"/>
</dbReference>
<dbReference type="InterPro" id="IPR035906">
    <property type="entry name" value="MetI-like_sf"/>
</dbReference>
<organism evidence="10 11">
    <name type="scientific">Peptacetobacter hiranonis (strain DSM 13275 / JCM 10541 / KCTC 15199 / TO-931)</name>
    <name type="common">Clostridium hiranonis</name>
    <dbReference type="NCBI Taxonomy" id="500633"/>
    <lineage>
        <taxon>Bacteria</taxon>
        <taxon>Bacillati</taxon>
        <taxon>Bacillota</taxon>
        <taxon>Clostridia</taxon>
        <taxon>Peptostreptococcales</taxon>
        <taxon>Peptostreptococcaceae</taxon>
        <taxon>Peptacetobacter</taxon>
    </lineage>
</organism>
<evidence type="ECO:0000313" key="11">
    <source>
        <dbReference type="Proteomes" id="UP000003178"/>
    </source>
</evidence>
<keyword evidence="6 8" id="KW-1133">Transmembrane helix</keyword>
<feature type="transmembrane region" description="Helical" evidence="8">
    <location>
        <begin position="12"/>
        <end position="36"/>
    </location>
</feature>